<dbReference type="OrthoDB" id="4087970at2759"/>
<protein>
    <recommendedName>
        <fullName evidence="2">DUF2423 domain-containing protein</fullName>
    </recommendedName>
</protein>
<feature type="region of interest" description="Disordered" evidence="1">
    <location>
        <begin position="49"/>
        <end position="113"/>
    </location>
</feature>
<feature type="compositionally biased region" description="Low complexity" evidence="1">
    <location>
        <begin position="79"/>
        <end position="88"/>
    </location>
</feature>
<gene>
    <name evidence="3" type="ORF">CFO_g2389</name>
</gene>
<dbReference type="Proteomes" id="UP000034841">
    <property type="component" value="Unassembled WGS sequence"/>
</dbReference>
<evidence type="ECO:0000313" key="4">
    <source>
        <dbReference type="Proteomes" id="UP000034841"/>
    </source>
</evidence>
<feature type="compositionally biased region" description="Basic and acidic residues" evidence="1">
    <location>
        <begin position="104"/>
        <end position="113"/>
    </location>
</feature>
<evidence type="ECO:0000256" key="1">
    <source>
        <dbReference type="SAM" id="MobiDB-lite"/>
    </source>
</evidence>
<dbReference type="GO" id="GO:0030687">
    <property type="term" value="C:preribosome, large subunit precursor"/>
    <property type="evidence" value="ECO:0007669"/>
    <property type="project" value="TreeGrafter"/>
</dbReference>
<keyword evidence="4" id="KW-1185">Reference proteome</keyword>
<dbReference type="PANTHER" id="PTHR28219:SF1">
    <property type="entry name" value="UPF0642 PROTEIN YBL028C"/>
    <property type="match status" value="1"/>
</dbReference>
<dbReference type="AlphaFoldDB" id="A0A0F8DH29"/>
<proteinExistence type="predicted"/>
<dbReference type="Pfam" id="PF10338">
    <property type="entry name" value="YBL028C_N"/>
    <property type="match status" value="1"/>
</dbReference>
<evidence type="ECO:0000259" key="2">
    <source>
        <dbReference type="Pfam" id="PF10338"/>
    </source>
</evidence>
<reference evidence="3 4" key="1">
    <citation type="submission" date="2015-04" db="EMBL/GenBank/DDBJ databases">
        <title>Genome sequence of Ceratocystis platani, a major pathogen of plane trees.</title>
        <authorList>
            <person name="Belbahri L."/>
        </authorList>
    </citation>
    <scope>NUCLEOTIDE SEQUENCE [LARGE SCALE GENOMIC DNA]</scope>
    <source>
        <strain evidence="3 4">CFO</strain>
    </source>
</reference>
<evidence type="ECO:0000313" key="3">
    <source>
        <dbReference type="EMBL" id="KKF95244.1"/>
    </source>
</evidence>
<feature type="domain" description="DUF2423" evidence="2">
    <location>
        <begin position="1"/>
        <end position="44"/>
    </location>
</feature>
<feature type="compositionally biased region" description="Basic and acidic residues" evidence="1">
    <location>
        <begin position="61"/>
        <end position="76"/>
    </location>
</feature>
<dbReference type="InterPro" id="IPR019434">
    <property type="entry name" value="DUF2423"/>
</dbReference>
<organism evidence="3 4">
    <name type="scientific">Ceratocystis fimbriata f. sp. platani</name>
    <dbReference type="NCBI Taxonomy" id="88771"/>
    <lineage>
        <taxon>Eukaryota</taxon>
        <taxon>Fungi</taxon>
        <taxon>Dikarya</taxon>
        <taxon>Ascomycota</taxon>
        <taxon>Pezizomycotina</taxon>
        <taxon>Sordariomycetes</taxon>
        <taxon>Hypocreomycetidae</taxon>
        <taxon>Microascales</taxon>
        <taxon>Ceratocystidaceae</taxon>
        <taxon>Ceratocystis</taxon>
    </lineage>
</organism>
<dbReference type="EMBL" id="LBBL01000108">
    <property type="protein sequence ID" value="KKF95244.1"/>
    <property type="molecule type" value="Genomic_DNA"/>
</dbReference>
<sequence length="113" mass="12450">MARSSRSNALKINNRKLKSQVFGPVEDARTQRLSAKLLELAKAPKPVADVKMDDAAEDQETEIKKTSDNMDVDGKAKSKSSISAGNKGILKKGKSKKSSIVFRSFKDRTRGKR</sequence>
<accession>A0A0F8DH29</accession>
<dbReference type="PANTHER" id="PTHR28219">
    <property type="entry name" value="UPF0642 PROTEIN YBL028C"/>
    <property type="match status" value="1"/>
</dbReference>
<comment type="caution">
    <text evidence="3">The sequence shown here is derived from an EMBL/GenBank/DDBJ whole genome shotgun (WGS) entry which is preliminary data.</text>
</comment>
<name>A0A0F8DH29_CERFI</name>